<organism evidence="2 3">
    <name type="scientific">Methylobacterium longum</name>
    <dbReference type="NCBI Taxonomy" id="767694"/>
    <lineage>
        <taxon>Bacteria</taxon>
        <taxon>Pseudomonadati</taxon>
        <taxon>Pseudomonadota</taxon>
        <taxon>Alphaproteobacteria</taxon>
        <taxon>Hyphomicrobiales</taxon>
        <taxon>Methylobacteriaceae</taxon>
        <taxon>Methylobacterium</taxon>
    </lineage>
</organism>
<reference evidence="3" key="1">
    <citation type="journal article" date="2019" name="Int. J. Syst. Evol. Microbiol.">
        <title>The Global Catalogue of Microorganisms (GCM) 10K type strain sequencing project: providing services to taxonomists for standard genome sequencing and annotation.</title>
        <authorList>
            <consortium name="The Broad Institute Genomics Platform"/>
            <consortium name="The Broad Institute Genome Sequencing Center for Infectious Disease"/>
            <person name="Wu L."/>
            <person name="Ma J."/>
        </authorList>
    </citation>
    <scope>NUCLEOTIDE SEQUENCE [LARGE SCALE GENOMIC DNA]</scope>
    <source>
        <strain evidence="3">CECT 7806</strain>
    </source>
</reference>
<dbReference type="Pfam" id="PF00149">
    <property type="entry name" value="Metallophos"/>
    <property type="match status" value="1"/>
</dbReference>
<evidence type="ECO:0000313" key="3">
    <source>
        <dbReference type="Proteomes" id="UP001244297"/>
    </source>
</evidence>
<dbReference type="InterPro" id="IPR029052">
    <property type="entry name" value="Metallo-depent_PP-like"/>
</dbReference>
<dbReference type="EC" id="3.1.-.-" evidence="2"/>
<dbReference type="InterPro" id="IPR004843">
    <property type="entry name" value="Calcineurin-like_PHP"/>
</dbReference>
<protein>
    <submittedName>
        <fullName evidence="2">Metallophosphoesterase family protein</fullName>
        <ecNumber evidence="2">3.1.-.-</ecNumber>
    </submittedName>
</protein>
<comment type="caution">
    <text evidence="2">The sequence shown here is derived from an EMBL/GenBank/DDBJ whole genome shotgun (WGS) entry which is preliminary data.</text>
</comment>
<dbReference type="InterPro" id="IPR050126">
    <property type="entry name" value="Ap4A_hydrolase"/>
</dbReference>
<dbReference type="RefSeq" id="WP_238290403.1">
    <property type="nucleotide sequence ID" value="NZ_BPQS01000023.1"/>
</dbReference>
<dbReference type="CDD" id="cd00144">
    <property type="entry name" value="MPP_PPP_family"/>
    <property type="match status" value="1"/>
</dbReference>
<gene>
    <name evidence="2" type="ORF">QWZ18_05020</name>
</gene>
<accession>A0ABT8AJF0</accession>
<feature type="domain" description="Calcineurin-like phosphoesterase" evidence="1">
    <location>
        <begin position="3"/>
        <end position="198"/>
    </location>
</feature>
<dbReference type="SUPFAM" id="SSF56300">
    <property type="entry name" value="Metallo-dependent phosphatases"/>
    <property type="match status" value="1"/>
</dbReference>
<keyword evidence="3" id="KW-1185">Reference proteome</keyword>
<name>A0ABT8AJF0_9HYPH</name>
<sequence>MLTYAIGDIHGCADHLRQLLADIEEHRASRPRKLVFLGDYIDRGPDSAGVIEVLRALQGSEAQDVVCLMGNHEDLMINAFHTPGERLNWLMNGGNKALMSFGIDGPEKLPGDVVRWVKRLPTAHEDALRYYVHAGFRPRAPAPDPDDHARLWIREPFLSEDYDFGKLVVHGHTPLVLGEPDVRRHRVNLDTACVFGGHLTAAVFTDERPHPVEFLQVG</sequence>
<dbReference type="PANTHER" id="PTHR42850">
    <property type="entry name" value="METALLOPHOSPHOESTERASE"/>
    <property type="match status" value="1"/>
</dbReference>
<evidence type="ECO:0000259" key="1">
    <source>
        <dbReference type="Pfam" id="PF00149"/>
    </source>
</evidence>
<dbReference type="Gene3D" id="3.60.21.10">
    <property type="match status" value="1"/>
</dbReference>
<keyword evidence="2" id="KW-0378">Hydrolase</keyword>
<dbReference type="Proteomes" id="UP001244297">
    <property type="component" value="Unassembled WGS sequence"/>
</dbReference>
<proteinExistence type="predicted"/>
<dbReference type="GO" id="GO:0016787">
    <property type="term" value="F:hydrolase activity"/>
    <property type="evidence" value="ECO:0007669"/>
    <property type="project" value="UniProtKB-KW"/>
</dbReference>
<dbReference type="EMBL" id="JAUFPT010000013">
    <property type="protein sequence ID" value="MDN3569987.1"/>
    <property type="molecule type" value="Genomic_DNA"/>
</dbReference>
<dbReference type="PANTHER" id="PTHR42850:SF4">
    <property type="entry name" value="ZINC-DEPENDENT ENDOPOLYPHOSPHATASE"/>
    <property type="match status" value="1"/>
</dbReference>
<evidence type="ECO:0000313" key="2">
    <source>
        <dbReference type="EMBL" id="MDN3569987.1"/>
    </source>
</evidence>